<reference evidence="2" key="1">
    <citation type="submission" date="2016-10" db="EMBL/GenBank/DDBJ databases">
        <authorList>
            <person name="Varghese N."/>
            <person name="Submissions S."/>
        </authorList>
    </citation>
    <scope>NUCLEOTIDE SEQUENCE [LARGE SCALE GENOMIC DNA]</scope>
    <source>
        <strain evidence="2">DSM 23439</strain>
    </source>
</reference>
<accession>A0A1I1L2H8</accession>
<organism evidence="1 2">
    <name type="scientific">Kushneria avicenniae</name>
    <dbReference type="NCBI Taxonomy" id="402385"/>
    <lineage>
        <taxon>Bacteria</taxon>
        <taxon>Pseudomonadati</taxon>
        <taxon>Pseudomonadota</taxon>
        <taxon>Gammaproteobacteria</taxon>
        <taxon>Oceanospirillales</taxon>
        <taxon>Halomonadaceae</taxon>
        <taxon>Kushneria</taxon>
    </lineage>
</organism>
<gene>
    <name evidence="1" type="ORF">SAMN05421848_2226</name>
</gene>
<evidence type="ECO:0000313" key="2">
    <source>
        <dbReference type="Proteomes" id="UP000199046"/>
    </source>
</evidence>
<dbReference type="Proteomes" id="UP000199046">
    <property type="component" value="Unassembled WGS sequence"/>
</dbReference>
<dbReference type="EMBL" id="FOLY01000004">
    <property type="protein sequence ID" value="SFC65188.1"/>
    <property type="molecule type" value="Genomic_DNA"/>
</dbReference>
<evidence type="ECO:0000313" key="1">
    <source>
        <dbReference type="EMBL" id="SFC65188.1"/>
    </source>
</evidence>
<proteinExistence type="predicted"/>
<sequence>MRPYGHGQGQRNPLGSITHCIAAYKAFRCSNNNKYGYTTMTNTLSTRRLYKARLVLHAASAAGPCRSDPG</sequence>
<protein>
    <submittedName>
        <fullName evidence="1">Uncharacterized protein</fullName>
    </submittedName>
</protein>
<dbReference type="AlphaFoldDB" id="A0A1I1L2H8"/>
<keyword evidence="2" id="KW-1185">Reference proteome</keyword>
<name>A0A1I1L2H8_9GAMM</name>
<dbReference type="STRING" id="402385.SAMN05421848_2226"/>